<evidence type="ECO:0000313" key="2">
    <source>
        <dbReference type="EMBL" id="MBB5336770.1"/>
    </source>
</evidence>
<reference evidence="2 3" key="1">
    <citation type="submission" date="2020-08" db="EMBL/GenBank/DDBJ databases">
        <title>Genomic Encyclopedia of Type Strains, Phase IV (KMG-IV): sequencing the most valuable type-strain genomes for metagenomic binning, comparative biology and taxonomic classification.</title>
        <authorList>
            <person name="Goeker M."/>
        </authorList>
    </citation>
    <scope>NUCLEOTIDE SEQUENCE [LARGE SCALE GENOMIC DNA]</scope>
    <source>
        <strain evidence="2 3">DSM 24661</strain>
    </source>
</reference>
<organism evidence="2 3">
    <name type="scientific">Pectinatus brassicae</name>
    <dbReference type="NCBI Taxonomy" id="862415"/>
    <lineage>
        <taxon>Bacteria</taxon>
        <taxon>Bacillati</taxon>
        <taxon>Bacillota</taxon>
        <taxon>Negativicutes</taxon>
        <taxon>Selenomonadales</taxon>
        <taxon>Selenomonadaceae</taxon>
        <taxon>Pectinatus</taxon>
    </lineage>
</organism>
<evidence type="ECO:0000313" key="3">
    <source>
        <dbReference type="Proteomes" id="UP000559117"/>
    </source>
</evidence>
<keyword evidence="3" id="KW-1185">Reference proteome</keyword>
<evidence type="ECO:0000256" key="1">
    <source>
        <dbReference type="SAM" id="SignalP"/>
    </source>
</evidence>
<comment type="caution">
    <text evidence="2">The sequence shown here is derived from an EMBL/GenBank/DDBJ whole genome shotgun (WGS) entry which is preliminary data.</text>
</comment>
<gene>
    <name evidence="2" type="ORF">HNR32_001924</name>
</gene>
<keyword evidence="1" id="KW-0732">Signal</keyword>
<dbReference type="AlphaFoldDB" id="A0A840UKS2"/>
<accession>A0A840UKS2</accession>
<feature type="chain" id="PRO_5032872769" evidence="1">
    <location>
        <begin position="24"/>
        <end position="134"/>
    </location>
</feature>
<sequence>MKKQLFTLSSILIGMAFSSMVYANPVANNGLETITMNNMSSSEYGTTQVIDHNPTSYSKSEVNGHVLESWVKNNIAYTAVDGNITKQTTIDNGLEKSATPFVNSNNHSQYGYSNDVHITNNTFKAPKLNLGGSC</sequence>
<dbReference type="Proteomes" id="UP000559117">
    <property type="component" value="Unassembled WGS sequence"/>
</dbReference>
<name>A0A840UKS2_9FIRM</name>
<feature type="signal peptide" evidence="1">
    <location>
        <begin position="1"/>
        <end position="23"/>
    </location>
</feature>
<protein>
    <submittedName>
        <fullName evidence="2">Uncharacterized protein</fullName>
    </submittedName>
</protein>
<dbReference type="RefSeq" id="WP_183862008.1">
    <property type="nucleotide sequence ID" value="NZ_JACHFH010000023.1"/>
</dbReference>
<dbReference type="EMBL" id="JACHFH010000023">
    <property type="protein sequence ID" value="MBB5336770.1"/>
    <property type="molecule type" value="Genomic_DNA"/>
</dbReference>
<proteinExistence type="predicted"/>